<evidence type="ECO:0000313" key="3">
    <source>
        <dbReference type="Proteomes" id="UP001429984"/>
    </source>
</evidence>
<keyword evidence="3" id="KW-1185">Reference proteome</keyword>
<dbReference type="SUPFAM" id="SSF54427">
    <property type="entry name" value="NTF2-like"/>
    <property type="match status" value="1"/>
</dbReference>
<name>A0ABS0B8R8_9GAMM</name>
<reference evidence="2 3" key="1">
    <citation type="submission" date="2020-11" db="EMBL/GenBank/DDBJ databases">
        <title>Draft Genome Sequence and Secondary Metabolite Biosynthetic Potential of the Lysobacter niastensis Type strain DSM 18481.</title>
        <authorList>
            <person name="Turrini P."/>
            <person name="Artuso I."/>
            <person name="Tescari M."/>
            <person name="Lugli G.A."/>
            <person name="Frangipani E."/>
            <person name="Ventura M."/>
            <person name="Visca P."/>
        </authorList>
    </citation>
    <scope>NUCLEOTIDE SEQUENCE [LARGE SCALE GENOMIC DNA]</scope>
    <source>
        <strain evidence="2 3">DSM 18481</strain>
    </source>
</reference>
<protein>
    <submittedName>
        <fullName evidence="2">Nuclear transport factor 2 family protein</fullName>
    </submittedName>
</protein>
<dbReference type="RefSeq" id="WP_194932009.1">
    <property type="nucleotide sequence ID" value="NZ_JADLZT010000009.1"/>
</dbReference>
<accession>A0ABS0B8R8</accession>
<feature type="domain" description="SnoaL-like" evidence="1">
    <location>
        <begin position="4"/>
        <end position="131"/>
    </location>
</feature>
<evidence type="ECO:0000313" key="2">
    <source>
        <dbReference type="EMBL" id="MBF6025396.1"/>
    </source>
</evidence>
<dbReference type="Proteomes" id="UP001429984">
    <property type="component" value="Unassembled WGS sequence"/>
</dbReference>
<comment type="caution">
    <text evidence="2">The sequence shown here is derived from an EMBL/GenBank/DDBJ whole genome shotgun (WGS) entry which is preliminary data.</text>
</comment>
<dbReference type="Pfam" id="PF13577">
    <property type="entry name" value="SnoaL_4"/>
    <property type="match status" value="1"/>
</dbReference>
<proteinExistence type="predicted"/>
<dbReference type="InterPro" id="IPR037401">
    <property type="entry name" value="SnoaL-like"/>
</dbReference>
<gene>
    <name evidence="2" type="ORF">IU514_15285</name>
</gene>
<evidence type="ECO:0000259" key="1">
    <source>
        <dbReference type="Pfam" id="PF13577"/>
    </source>
</evidence>
<sequence>MNSAIEQVRLNKARYCRFLDTKQWEAFAALFVADAKASVFDPEGGLIAEFQMAGAFVNAARQFLEGARSIHQVHNDELELVSEDEISAIWSMEDYIVFPFASKGEPISVHGYGHYNERWVRKDGVWRISKLELRRTILELTPSID</sequence>
<dbReference type="Gene3D" id="3.10.450.50">
    <property type="match status" value="1"/>
</dbReference>
<dbReference type="EMBL" id="JADLZT010000009">
    <property type="protein sequence ID" value="MBF6025396.1"/>
    <property type="molecule type" value="Genomic_DNA"/>
</dbReference>
<organism evidence="2 3">
    <name type="scientific">Lysobacter niastensis</name>
    <dbReference type="NCBI Taxonomy" id="380629"/>
    <lineage>
        <taxon>Bacteria</taxon>
        <taxon>Pseudomonadati</taxon>
        <taxon>Pseudomonadota</taxon>
        <taxon>Gammaproteobacteria</taxon>
        <taxon>Lysobacterales</taxon>
        <taxon>Lysobacteraceae</taxon>
        <taxon>Lysobacter</taxon>
    </lineage>
</organism>
<dbReference type="InterPro" id="IPR032710">
    <property type="entry name" value="NTF2-like_dom_sf"/>
</dbReference>